<dbReference type="AlphaFoldDB" id="A0A3M0B5U7"/>
<evidence type="ECO:0000313" key="1">
    <source>
        <dbReference type="EMBL" id="RMA92551.1"/>
    </source>
</evidence>
<dbReference type="OrthoDB" id="14286at2"/>
<reference evidence="1 2" key="1">
    <citation type="submission" date="2018-10" db="EMBL/GenBank/DDBJ databases">
        <title>Genomic Encyclopedia of Archaeal and Bacterial Type Strains, Phase II (KMG-II): from individual species to whole genera.</title>
        <authorList>
            <person name="Goeker M."/>
        </authorList>
    </citation>
    <scope>NUCLEOTIDE SEQUENCE [LARGE SCALE GENOMIC DNA]</scope>
    <source>
        <strain evidence="1 2">VM1</strain>
    </source>
</reference>
<dbReference type="Gene3D" id="3.10.28.10">
    <property type="entry name" value="Homing endonucleases"/>
    <property type="match status" value="1"/>
</dbReference>
<dbReference type="SUPFAM" id="SSF55608">
    <property type="entry name" value="Homing endonucleases"/>
    <property type="match status" value="1"/>
</dbReference>
<organism evidence="1 2">
    <name type="scientific">Hydrogenothermus marinus</name>
    <dbReference type="NCBI Taxonomy" id="133270"/>
    <lineage>
        <taxon>Bacteria</taxon>
        <taxon>Pseudomonadati</taxon>
        <taxon>Aquificota</taxon>
        <taxon>Aquificia</taxon>
        <taxon>Aquificales</taxon>
        <taxon>Hydrogenothermaceae</taxon>
        <taxon>Hydrogenothermus</taxon>
    </lineage>
</organism>
<proteinExistence type="predicted"/>
<name>A0A3M0B5U7_9AQUI</name>
<sequence length="140" mass="16486">MDKKYIAGIFESSGHITFRKDIRTKNSIFPVIIINSQNITLLENLKNIYGGSLKKGKYSSKLIISHRKALSFINDIYDFLLFKKEIADIIIDFYNVRFTRKYEAKRKKDLVRKFIQLEGFEEKNTKKGNGSIIKWLEEKE</sequence>
<accession>A0A3M0B5U7</accession>
<keyword evidence="2" id="KW-1185">Reference proteome</keyword>
<dbReference type="InterPro" id="IPR027434">
    <property type="entry name" value="Homing_endonucl"/>
</dbReference>
<evidence type="ECO:0008006" key="3">
    <source>
        <dbReference type="Google" id="ProtNLM"/>
    </source>
</evidence>
<comment type="caution">
    <text evidence="1">The sequence shown here is derived from an EMBL/GenBank/DDBJ whole genome shotgun (WGS) entry which is preliminary data.</text>
</comment>
<dbReference type="EMBL" id="REFO01000016">
    <property type="protein sequence ID" value="RMA92551.1"/>
    <property type="molecule type" value="Genomic_DNA"/>
</dbReference>
<evidence type="ECO:0000313" key="2">
    <source>
        <dbReference type="Proteomes" id="UP000280842"/>
    </source>
</evidence>
<protein>
    <recommendedName>
        <fullName evidence="3">LAGLIDADG DNA endonuclease family protein</fullName>
    </recommendedName>
</protein>
<dbReference type="Proteomes" id="UP000280842">
    <property type="component" value="Unassembled WGS sequence"/>
</dbReference>
<gene>
    <name evidence="1" type="ORF">CLV39_1600</name>
</gene>
<dbReference type="RefSeq" id="WP_121923699.1">
    <property type="nucleotide sequence ID" value="NZ_REFO01000016.1"/>
</dbReference>